<organism evidence="8 9">
    <name type="scientific">Fraxinus pennsylvanica</name>
    <dbReference type="NCBI Taxonomy" id="56036"/>
    <lineage>
        <taxon>Eukaryota</taxon>
        <taxon>Viridiplantae</taxon>
        <taxon>Streptophyta</taxon>
        <taxon>Embryophyta</taxon>
        <taxon>Tracheophyta</taxon>
        <taxon>Spermatophyta</taxon>
        <taxon>Magnoliopsida</taxon>
        <taxon>eudicotyledons</taxon>
        <taxon>Gunneridae</taxon>
        <taxon>Pentapetalae</taxon>
        <taxon>asterids</taxon>
        <taxon>lamiids</taxon>
        <taxon>Lamiales</taxon>
        <taxon>Oleaceae</taxon>
        <taxon>Oleeae</taxon>
        <taxon>Fraxinus</taxon>
    </lineage>
</organism>
<dbReference type="Pfam" id="PF03936">
    <property type="entry name" value="Terpene_synth_C"/>
    <property type="match status" value="1"/>
</dbReference>
<evidence type="ECO:0000256" key="2">
    <source>
        <dbReference type="ARBA" id="ARBA00004721"/>
    </source>
</evidence>
<dbReference type="FunFam" id="1.50.10.130:FF:000001">
    <property type="entry name" value="Isoprene synthase, chloroplastic"/>
    <property type="match status" value="1"/>
</dbReference>
<dbReference type="InterPro" id="IPR034741">
    <property type="entry name" value="Terpene_cyclase-like_1_C"/>
</dbReference>
<feature type="domain" description="Terpene synthase metal-binding" evidence="7">
    <location>
        <begin position="263"/>
        <end position="501"/>
    </location>
</feature>
<accession>A0AAD2ACH9</accession>
<dbReference type="AlphaFoldDB" id="A0AAD2ACH9"/>
<dbReference type="InterPro" id="IPR008949">
    <property type="entry name" value="Isoprenoid_synthase_dom_sf"/>
</dbReference>
<protein>
    <submittedName>
        <fullName evidence="8">Uncharacterized protein</fullName>
    </submittedName>
</protein>
<dbReference type="SFLD" id="SFLDS00005">
    <property type="entry name" value="Isoprenoid_Synthase_Type_I"/>
    <property type="match status" value="1"/>
</dbReference>
<evidence type="ECO:0000256" key="5">
    <source>
        <dbReference type="ARBA" id="ARBA00023239"/>
    </source>
</evidence>
<dbReference type="PANTHER" id="PTHR31225:SF93">
    <property type="entry name" value="ALPHA-HUMULENE_(-)-(E)-BETA-CARYOPHYLLENE SYNTHASE"/>
    <property type="match status" value="1"/>
</dbReference>
<dbReference type="CDD" id="cd00684">
    <property type="entry name" value="Terpene_cyclase_plant_C1"/>
    <property type="match status" value="1"/>
</dbReference>
<evidence type="ECO:0000259" key="6">
    <source>
        <dbReference type="Pfam" id="PF01397"/>
    </source>
</evidence>
<name>A0AAD2ACH9_9LAMI</name>
<dbReference type="EMBL" id="OU503057">
    <property type="protein sequence ID" value="CAI9785744.1"/>
    <property type="molecule type" value="Genomic_DNA"/>
</dbReference>
<evidence type="ECO:0000259" key="7">
    <source>
        <dbReference type="Pfam" id="PF03936"/>
    </source>
</evidence>
<dbReference type="GO" id="GO:0010333">
    <property type="term" value="F:terpene synthase activity"/>
    <property type="evidence" value="ECO:0007669"/>
    <property type="project" value="InterPro"/>
</dbReference>
<proteinExistence type="predicted"/>
<evidence type="ECO:0000313" key="8">
    <source>
        <dbReference type="EMBL" id="CAI9785744.1"/>
    </source>
</evidence>
<dbReference type="Proteomes" id="UP000834106">
    <property type="component" value="Chromosome 22"/>
</dbReference>
<dbReference type="SFLD" id="SFLDG01019">
    <property type="entry name" value="Terpene_Cyclase_Like_1_C_Termi"/>
    <property type="match status" value="1"/>
</dbReference>
<dbReference type="GO" id="GO:0000287">
    <property type="term" value="F:magnesium ion binding"/>
    <property type="evidence" value="ECO:0007669"/>
    <property type="project" value="InterPro"/>
</dbReference>
<sequence>MASVGVDIGHAVRNLPKEIVRPINHFTPSMWGDFFISYALDNQEWEMLAQKVELLKEEVRKMLIFSKESKIKEKMVLVDTFERLGVSYHFGKEIEEHLEQMFNLISEFGDNNDDDLYTVSLYFRLFRQHGYKMPCSVFEKFKDQNNRFKETLEGDVEGLLNLYEASHLRMHGEDILEEALVFTSTHLKLMAPQMGSLLQEKIKKALELPLHKRLMRLEAPHYISMYEKEESKNDLLVRFSKLDYNFVQMLHKKELSDLSRWWKDLDLLSKYPYARDRVVECHFWGLAVYFEPQYSLGRIFVAKVLSLLSIVDDTYDSYGILEELEIFTKAIQRWDITEMDKLPDYMKRCYQVILDEYSSFDELLNKEGRSYAAHHTKERFKQIVRSYGTEARWFFGEQMPTFTEYLSNGLLTSTYCLMSAAALMGVKSATKETYDWHWANPKILTAACSIGRLRNDVASCERENKRENDILAIECYTKEHGASKQEALDKFLEISENAWRDMNEELLRTDVPREILERILNIARITDLSYLNNIDGYTSPEQSMKRQMFITVVDPLII</sequence>
<dbReference type="GO" id="GO:0016102">
    <property type="term" value="P:diterpenoid biosynthetic process"/>
    <property type="evidence" value="ECO:0007669"/>
    <property type="project" value="InterPro"/>
</dbReference>
<dbReference type="Gene3D" id="1.50.10.130">
    <property type="entry name" value="Terpene synthase, N-terminal domain"/>
    <property type="match status" value="1"/>
</dbReference>
<evidence type="ECO:0000313" key="9">
    <source>
        <dbReference type="Proteomes" id="UP000834106"/>
    </source>
</evidence>
<keyword evidence="9" id="KW-1185">Reference proteome</keyword>
<gene>
    <name evidence="8" type="ORF">FPE_LOCUS33174</name>
</gene>
<dbReference type="PANTHER" id="PTHR31225">
    <property type="entry name" value="OS04G0344100 PROTEIN-RELATED"/>
    <property type="match status" value="1"/>
</dbReference>
<dbReference type="SUPFAM" id="SSF48239">
    <property type="entry name" value="Terpenoid cyclases/Protein prenyltransferases"/>
    <property type="match status" value="1"/>
</dbReference>
<keyword evidence="5" id="KW-0456">Lyase</keyword>
<evidence type="ECO:0000256" key="1">
    <source>
        <dbReference type="ARBA" id="ARBA00001946"/>
    </source>
</evidence>
<dbReference type="SUPFAM" id="SSF48576">
    <property type="entry name" value="Terpenoid synthases"/>
    <property type="match status" value="1"/>
</dbReference>
<dbReference type="Pfam" id="PF01397">
    <property type="entry name" value="Terpene_synth"/>
    <property type="match status" value="1"/>
</dbReference>
<dbReference type="InterPro" id="IPR001906">
    <property type="entry name" value="Terpene_synth_N"/>
</dbReference>
<dbReference type="InterPro" id="IPR044814">
    <property type="entry name" value="Terpene_cyclase_plant_C1"/>
</dbReference>
<dbReference type="InterPro" id="IPR005630">
    <property type="entry name" value="Terpene_synthase_metal-bd"/>
</dbReference>
<reference evidence="8" key="1">
    <citation type="submission" date="2023-05" db="EMBL/GenBank/DDBJ databases">
        <authorList>
            <person name="Huff M."/>
        </authorList>
    </citation>
    <scope>NUCLEOTIDE SEQUENCE</scope>
</reference>
<dbReference type="FunFam" id="1.10.600.10:FF:000007">
    <property type="entry name" value="Isoprene synthase, chloroplastic"/>
    <property type="match status" value="1"/>
</dbReference>
<evidence type="ECO:0000256" key="3">
    <source>
        <dbReference type="ARBA" id="ARBA00022723"/>
    </source>
</evidence>
<dbReference type="InterPro" id="IPR036965">
    <property type="entry name" value="Terpene_synth_N_sf"/>
</dbReference>
<dbReference type="InterPro" id="IPR050148">
    <property type="entry name" value="Terpene_synthase-like"/>
</dbReference>
<feature type="domain" description="Terpene synthase N-terminal" evidence="6">
    <location>
        <begin position="30"/>
        <end position="206"/>
    </location>
</feature>
<dbReference type="Gene3D" id="1.10.600.10">
    <property type="entry name" value="Farnesyl Diphosphate Synthase"/>
    <property type="match status" value="1"/>
</dbReference>
<keyword evidence="4" id="KW-0460">Magnesium</keyword>
<dbReference type="InterPro" id="IPR008930">
    <property type="entry name" value="Terpenoid_cyclase/PrenylTrfase"/>
</dbReference>
<evidence type="ECO:0000256" key="4">
    <source>
        <dbReference type="ARBA" id="ARBA00022842"/>
    </source>
</evidence>
<keyword evidence="3" id="KW-0479">Metal-binding</keyword>
<comment type="pathway">
    <text evidence="2">Secondary metabolite biosynthesis; terpenoid biosynthesis.</text>
</comment>
<comment type="cofactor">
    <cofactor evidence="1">
        <name>Mg(2+)</name>
        <dbReference type="ChEBI" id="CHEBI:18420"/>
    </cofactor>
</comment>